<proteinExistence type="predicted"/>
<protein>
    <submittedName>
        <fullName evidence="2">Uncharacterized protein</fullName>
    </submittedName>
</protein>
<dbReference type="EMBL" id="MBFS01000165">
    <property type="protein sequence ID" value="PVV04060.1"/>
    <property type="molecule type" value="Genomic_DNA"/>
</dbReference>
<comment type="caution">
    <text evidence="2">The sequence shown here is derived from an EMBL/GenBank/DDBJ whole genome shotgun (WGS) entry which is preliminary data.</text>
</comment>
<evidence type="ECO:0000313" key="2">
    <source>
        <dbReference type="EMBL" id="PVV04060.1"/>
    </source>
</evidence>
<feature type="signal peptide" evidence="1">
    <location>
        <begin position="1"/>
        <end position="23"/>
    </location>
</feature>
<name>A0A2T9ZHM1_9FUNG</name>
<reference evidence="2 3" key="1">
    <citation type="journal article" date="2018" name="MBio">
        <title>Comparative Genomics Reveals the Core Gene Toolbox for the Fungus-Insect Symbiosis.</title>
        <authorList>
            <person name="Wang Y."/>
            <person name="Stata M."/>
            <person name="Wang W."/>
            <person name="Stajich J.E."/>
            <person name="White M.M."/>
            <person name="Moncalvo J.M."/>
        </authorList>
    </citation>
    <scope>NUCLEOTIDE SEQUENCE [LARGE SCALE GENOMIC DNA]</scope>
    <source>
        <strain evidence="2 3">SC-DP-2</strain>
    </source>
</reference>
<keyword evidence="1" id="KW-0732">Signal</keyword>
<sequence length="357" mass="39076">MIKSISSYLLVLYIAVLNCLVQGELLQYPVSSPNISCNGHNLLCDRGFNRVVSLTTRSSFTLADPSKGVIGTQTLTVEDQLKNGVRGLTITLFPTPNDPKSVSTCLGDCSINNGGTLLSALTRIYSWLNQDANLNEIVSIYLDNPNRVDLTLVNDAFIKSKISSMIFVKTTSNTWPTLRQMISSKKRVVVLESDQLGLTPQLSFVAPYTTVVFETAKSVNYTATGFDCGPYGVAPAASLFVINHLNTKPLTINGKQFAFMPDPNLQSVINNDTLALHSMGCMASHGIVWITHTIVDFYSPGILDRITRGFNGLPQPNESYKEYVPNFKKSSSTTSTSKFSISLTLLSISLLLSLFYL</sequence>
<dbReference type="InterPro" id="IPR051057">
    <property type="entry name" value="PI-PLC_domain"/>
</dbReference>
<dbReference type="STRING" id="133381.A0A2T9ZHM1"/>
<evidence type="ECO:0000256" key="1">
    <source>
        <dbReference type="SAM" id="SignalP"/>
    </source>
</evidence>
<dbReference type="PANTHER" id="PTHR13593:SF140">
    <property type="entry name" value="PLC-LIKE PHOSPHODIESTERASE"/>
    <property type="match status" value="1"/>
</dbReference>
<dbReference type="InterPro" id="IPR017946">
    <property type="entry name" value="PLC-like_Pdiesterase_TIM-brl"/>
</dbReference>
<keyword evidence="3" id="KW-1185">Reference proteome</keyword>
<dbReference type="GO" id="GO:0006629">
    <property type="term" value="P:lipid metabolic process"/>
    <property type="evidence" value="ECO:0007669"/>
    <property type="project" value="InterPro"/>
</dbReference>
<dbReference type="GO" id="GO:0008081">
    <property type="term" value="F:phosphoric diester hydrolase activity"/>
    <property type="evidence" value="ECO:0007669"/>
    <property type="project" value="InterPro"/>
</dbReference>
<accession>A0A2T9ZHM1</accession>
<dbReference type="OrthoDB" id="7984201at2759"/>
<organism evidence="2 3">
    <name type="scientific">Smittium megazygosporum</name>
    <dbReference type="NCBI Taxonomy" id="133381"/>
    <lineage>
        <taxon>Eukaryota</taxon>
        <taxon>Fungi</taxon>
        <taxon>Fungi incertae sedis</taxon>
        <taxon>Zoopagomycota</taxon>
        <taxon>Kickxellomycotina</taxon>
        <taxon>Harpellomycetes</taxon>
        <taxon>Harpellales</taxon>
        <taxon>Legeriomycetaceae</taxon>
        <taxon>Smittium</taxon>
    </lineage>
</organism>
<dbReference type="Gene3D" id="3.20.20.190">
    <property type="entry name" value="Phosphatidylinositol (PI) phosphodiesterase"/>
    <property type="match status" value="1"/>
</dbReference>
<dbReference type="SUPFAM" id="SSF51695">
    <property type="entry name" value="PLC-like phosphodiesterases"/>
    <property type="match status" value="1"/>
</dbReference>
<evidence type="ECO:0000313" key="3">
    <source>
        <dbReference type="Proteomes" id="UP000245609"/>
    </source>
</evidence>
<dbReference type="Proteomes" id="UP000245609">
    <property type="component" value="Unassembled WGS sequence"/>
</dbReference>
<dbReference type="Pfam" id="PF26146">
    <property type="entry name" value="PI-PLC_X"/>
    <property type="match status" value="1"/>
</dbReference>
<feature type="chain" id="PRO_5015476674" evidence="1">
    <location>
        <begin position="24"/>
        <end position="357"/>
    </location>
</feature>
<dbReference type="AlphaFoldDB" id="A0A2T9ZHM1"/>
<dbReference type="PANTHER" id="PTHR13593">
    <property type="match status" value="1"/>
</dbReference>
<gene>
    <name evidence="2" type="ORF">BB560_001441</name>
</gene>